<feature type="domain" description="BIG2" evidence="1">
    <location>
        <begin position="425"/>
        <end position="477"/>
    </location>
</feature>
<accession>A0A4Y8Q167</accession>
<dbReference type="Proteomes" id="UP000298246">
    <property type="component" value="Unassembled WGS sequence"/>
</dbReference>
<dbReference type="SUPFAM" id="SSF49373">
    <property type="entry name" value="Invasin/intimin cell-adhesion fragments"/>
    <property type="match status" value="1"/>
</dbReference>
<dbReference type="Gene3D" id="2.60.40.1080">
    <property type="match status" value="1"/>
</dbReference>
<sequence length="685" mass="73862">MKIRYNASNDNKKRGHRMKKIGSNRLLPASKTIALVAGSLLLLSSQSAAMVFNYDRNLDGSIHIDDAVMYMNQAEPADLTGDSVFNQQDVLHYLNQIQPLYVAPEGATAQVSNEAELRAALADSSYTTIRLLNNIQVSGDLMIGRSVDLTAINEVVLQADTFMASVSFSLQRVTLQVDVGSSGLALKKAMMSPAQSILVNGVDGFSGRLHTVYNASGVYYSDDSGIHAFALSGEGLQLALDNADIQHIHLVDYVYASTALVFPSRQLTVSSQTPVIIYAPSATGIGNKLTLTNVSINNALGNATVYINNPGNGGETGTHPLITGTAVDPDSASGVQSVTLRIRDSAGNYVNAEGESVDATPIDLTAVGTTNWSLQIGTHGLAPGAYTLQAFANDGLPGTASTSSFTAVALNMVFVSTNSLDYVMTGDTLKFYGGYSPYNANANFEWSVSDDTYAQIDSSGLLTGLQAGSVIVRATDTYTGIQGAKLTHVYDSAIWSQITAAAQAATEDNWEPWEALDLDMFIQAGFVDLDEDIMPPWLLSEAEDTLTMLYSRFQPLNKWTPRVVQGLFESYARDLYLDPSPTDSFTLQYDSPIFSGNASKEAFHVYKISDGILSEVPLASVQWIEENSHYKLEFRVEDGASISAFDTVIVQYDADSAQYPLLQQGDPGLIRMPSFIMTSSFMPPM</sequence>
<gene>
    <name evidence="2" type="ORF">B5M42_11665</name>
</gene>
<evidence type="ECO:0000313" key="3">
    <source>
        <dbReference type="Proteomes" id="UP000298246"/>
    </source>
</evidence>
<reference evidence="2 3" key="1">
    <citation type="submission" date="2017-03" db="EMBL/GenBank/DDBJ databases">
        <title>Isolation of Levoglucosan Utilizing Bacteria.</title>
        <authorList>
            <person name="Arya A.S."/>
        </authorList>
    </citation>
    <scope>NUCLEOTIDE SEQUENCE [LARGE SCALE GENOMIC DNA]</scope>
    <source>
        <strain evidence="2 3">MEC069</strain>
    </source>
</reference>
<evidence type="ECO:0000259" key="1">
    <source>
        <dbReference type="Pfam" id="PF02368"/>
    </source>
</evidence>
<name>A0A4Y8Q167_9BACL</name>
<dbReference type="EMBL" id="MYFO01000013">
    <property type="protein sequence ID" value="TFE87482.1"/>
    <property type="molecule type" value="Genomic_DNA"/>
</dbReference>
<protein>
    <recommendedName>
        <fullName evidence="1">BIG2 domain-containing protein</fullName>
    </recommendedName>
</protein>
<organism evidence="2 3">
    <name type="scientific">Paenibacillus athensensis</name>
    <dbReference type="NCBI Taxonomy" id="1967502"/>
    <lineage>
        <taxon>Bacteria</taxon>
        <taxon>Bacillati</taxon>
        <taxon>Bacillota</taxon>
        <taxon>Bacilli</taxon>
        <taxon>Bacillales</taxon>
        <taxon>Paenibacillaceae</taxon>
        <taxon>Paenibacillus</taxon>
    </lineage>
</organism>
<dbReference type="InterPro" id="IPR003343">
    <property type="entry name" value="Big_2"/>
</dbReference>
<keyword evidence="3" id="KW-1185">Reference proteome</keyword>
<dbReference type="AlphaFoldDB" id="A0A4Y8Q167"/>
<dbReference type="Pfam" id="PF02368">
    <property type="entry name" value="Big_2"/>
    <property type="match status" value="1"/>
</dbReference>
<evidence type="ECO:0000313" key="2">
    <source>
        <dbReference type="EMBL" id="TFE87482.1"/>
    </source>
</evidence>
<comment type="caution">
    <text evidence="2">The sequence shown here is derived from an EMBL/GenBank/DDBJ whole genome shotgun (WGS) entry which is preliminary data.</text>
</comment>
<dbReference type="InterPro" id="IPR008964">
    <property type="entry name" value="Invasin/intimin_cell_adhesion"/>
</dbReference>
<proteinExistence type="predicted"/>